<feature type="compositionally biased region" description="Basic residues" evidence="1">
    <location>
        <begin position="947"/>
        <end position="956"/>
    </location>
</feature>
<feature type="compositionally biased region" description="Basic and acidic residues" evidence="1">
    <location>
        <begin position="1473"/>
        <end position="1495"/>
    </location>
</feature>
<feature type="region of interest" description="Disordered" evidence="1">
    <location>
        <begin position="402"/>
        <end position="524"/>
    </location>
</feature>
<evidence type="ECO:0000256" key="2">
    <source>
        <dbReference type="SAM" id="SignalP"/>
    </source>
</evidence>
<feature type="region of interest" description="Disordered" evidence="1">
    <location>
        <begin position="912"/>
        <end position="974"/>
    </location>
</feature>
<dbReference type="PANTHER" id="PTHR46434">
    <property type="entry name" value="GENETIC INTERACTOR OF PROHIBITINS 3, MITOCHONDRIAL"/>
    <property type="match status" value="1"/>
</dbReference>
<dbReference type="SUPFAM" id="SSF52540">
    <property type="entry name" value="P-loop containing nucleoside triphosphate hydrolases"/>
    <property type="match status" value="1"/>
</dbReference>
<feature type="compositionally biased region" description="Acidic residues" evidence="1">
    <location>
        <begin position="1078"/>
        <end position="1097"/>
    </location>
</feature>
<feature type="compositionally biased region" description="Basic and acidic residues" evidence="1">
    <location>
        <begin position="500"/>
        <end position="515"/>
    </location>
</feature>
<name>A0A1B1E3N7_9APIC</name>
<dbReference type="Pfam" id="PF01926">
    <property type="entry name" value="MMR_HSR1"/>
    <property type="match status" value="1"/>
</dbReference>
<dbReference type="InterPro" id="IPR050896">
    <property type="entry name" value="Mito_lipid_metab_GTPase"/>
</dbReference>
<keyword evidence="5" id="KW-1185">Reference proteome</keyword>
<feature type="region of interest" description="Disordered" evidence="1">
    <location>
        <begin position="1468"/>
        <end position="1538"/>
    </location>
</feature>
<dbReference type="VEuPathDB" id="PlasmoDB:PCOAH_00040680"/>
<dbReference type="Gene3D" id="3.40.50.300">
    <property type="entry name" value="P-loop containing nucleotide triphosphate hydrolases"/>
    <property type="match status" value="1"/>
</dbReference>
<feature type="domain" description="G" evidence="3">
    <location>
        <begin position="1554"/>
        <end position="1616"/>
    </location>
</feature>
<feature type="compositionally biased region" description="Polar residues" evidence="1">
    <location>
        <begin position="1291"/>
        <end position="1305"/>
    </location>
</feature>
<dbReference type="EMBL" id="CP016250">
    <property type="protein sequence ID" value="ANQ09611.1"/>
    <property type="molecule type" value="Genomic_DNA"/>
</dbReference>
<feature type="compositionally biased region" description="Basic and acidic residues" evidence="1">
    <location>
        <begin position="933"/>
        <end position="946"/>
    </location>
</feature>
<proteinExistence type="predicted"/>
<dbReference type="GO" id="GO:0005525">
    <property type="term" value="F:GTP binding"/>
    <property type="evidence" value="ECO:0007669"/>
    <property type="project" value="InterPro"/>
</dbReference>
<evidence type="ECO:0000259" key="3">
    <source>
        <dbReference type="Pfam" id="PF01926"/>
    </source>
</evidence>
<dbReference type="GeneID" id="30910799"/>
<dbReference type="OrthoDB" id="1696305at2759"/>
<evidence type="ECO:0000313" key="5">
    <source>
        <dbReference type="Proteomes" id="UP000092716"/>
    </source>
</evidence>
<feature type="region of interest" description="Disordered" evidence="1">
    <location>
        <begin position="1272"/>
        <end position="1314"/>
    </location>
</feature>
<dbReference type="RefSeq" id="XP_019916306.1">
    <property type="nucleotide sequence ID" value="XM_020060856.1"/>
</dbReference>
<reference evidence="5" key="1">
    <citation type="submission" date="2016-06" db="EMBL/GenBank/DDBJ databases">
        <title>First high quality genome sequence of Plasmodium coatneyi using continuous long reads from single molecule, real-time sequencing.</title>
        <authorList>
            <person name="Chien J.-T."/>
            <person name="Pakala S.B."/>
            <person name="Geraldo J.A."/>
            <person name="Lapp S.A."/>
            <person name="Barnwell J.W."/>
            <person name="Kissinger J.C."/>
            <person name="Galinski M.R."/>
            <person name="Humphrey J.C."/>
        </authorList>
    </citation>
    <scope>NUCLEOTIDE SEQUENCE [LARGE SCALE GENOMIC DNA]</scope>
    <source>
        <strain evidence="5">Hackeri</strain>
    </source>
</reference>
<feature type="region of interest" description="Disordered" evidence="1">
    <location>
        <begin position="1119"/>
        <end position="1147"/>
    </location>
</feature>
<dbReference type="InterPro" id="IPR027417">
    <property type="entry name" value="P-loop_NTPase"/>
</dbReference>
<feature type="chain" id="PRO_5008521537" description="G domain-containing protein" evidence="2">
    <location>
        <begin position="23"/>
        <end position="1792"/>
    </location>
</feature>
<accession>A0A1B1E3N7</accession>
<evidence type="ECO:0000313" key="4">
    <source>
        <dbReference type="EMBL" id="ANQ09611.1"/>
    </source>
</evidence>
<feature type="signal peptide" evidence="2">
    <location>
        <begin position="1"/>
        <end position="22"/>
    </location>
</feature>
<sequence>MFLKSAVFFLVHVFITCTKCHSYILKNKYFGNVFFVNSHIKDFSKNDEKKVVKLQRNRKRGVFYFPERICAAGRRGVHRWVRTKGGCSSTRCFFKSNGGAVLFPRGGNSGVVTVGGMVGGDTHLSNLDGGDCTRRRRISKLFSDSFEKAFKENFDERSRLKKSELISILACICTNIVIEFLKIKEEKKTEDFEYPFDYSLMNILKLVNFEYDVNEEVKKKRKKEKKEFNRRKFKGKGILNDTGGGENNLGQVNLGGSLNGSLYEETEEEVNINIDNKNTKEENEKLDEYIKMMEYNTMEIKHIEPYIDLFFGKKTFEKVFIKNKIDIQKIYDKLNEALFDKCQEKANVMELQKFVEHEEKNLRKKKVHVRNSSMSFDEYMDGLGNLEESKGVKEVENILYDGEVPSGGATKKKKKKNRKNGSVINGVKNSGGMDEDHLGIDLGDGPDMDPPDGDTPDGDSSSGGSIDRGGDPGVEDSAGSTNRGSENDGDGGHKNFSGEGYERRQEEFDGKEEHNQQGGSAKRGGVEFLNGISYALIGKEAEMETKGDASVEDATVDAGGDPQGSIVLIKFVYDNKYECQFRTDIGVIAYQKVGTKSPHDVGEGLKKMCSRVIGGEVSSDSDLIRGGPFKQLLEDVNFEELYEMPYKKRFARKQSLIREMNNSVVAQKGVSEIDAYPLLYGYLKVWEEDLHCYELNKVEVRHMCGVQQEEKKGGENMQSAKMKLNFFRNYVVGDGQTDDKTDDVLIDSEQYRQVVHAKDDKTNGNIYDLLGGDFSNNDYISFKAKLFINNRKEINGYEDLIKKMRCDNSNLSVSILSRLNRIKEELSFVSGEEFLKNYTFDEEDEFFNFNRIVHRCIVESRYHTIFLNSGGGLKGGERNFKLFCHYDSFSGSNRRGSALRTVRERNIFEPQGRKGITRLPPSIERALPLDAKASAEESSKKKERKEGKKKKKKKKHLGEADLVSTDMEGDDPFSDEMDKDLLRFENIDKIMEVRGEGEVTNKVEEQLKRQQNRNHEKSKNYLEKMLERQKQVNDFLSLEKAQESVKKNISVVNYEEAFKQLKGQLKGKSKGKQQAVGEEGEVSESDQADETELSDLDDKEIERKIKDILQGKNLNEEANRLDRLDERGGVDTQEHVGKKDQKEDEEKKKIDDFFKSMRVEVKLSRDMCVGCGIPFQSSDEKKFGFLKRHVYDRVVSRDEGFDRREILRDIYEGDGEDGILTGQGEDKLIDQLGSKLIDQLGGEPKELNRKEQLLGEFHKLRGEAMSKVVQLGKGDNSEDGKGVSEGVQSAEWDNTQGKGSNIIQNKTDKPEAAETTEEKSYLCERCFNLKYKNDIKDSMIINYTNNNEISAQDFEKYVINIFKKRCFIIYIVDILDLYVYSNLKNLFFLYKMHSDNKGKSEGFFFCINKVDLLPEYKEFTVKNYVYNFLRSNKINVLFRNIFLVSAKTGYNVKKLIYTVYMRSRVVRKKRKRRGDDNKGESKMGEANKGKVKGDQVDAEDEDDEEDDEDDDDDYDDEDEVNLDRVKGDDLGELAPPEGEVSNKRKRFILKNVNIYIVGNANSGKSSLINYLLKNVKKKDNRNFQISNSIIPGTTLKNIQIKLSKHITINDTPGIISSQSLLSCLNFDEMKYVVCTKLKKKVRSIYINKNDYIFIGGLVYIHILNIKKYYAIMSFFMSEKIPIIKRKNFSKDARTFLREKISTGFLYPPFSVERFDQLNNFKDCYFNITNPCVDRDSGSYDIHIQGLGCITFYSFENVEFYLYTLKNVDVVSRSSLMPYHKKFGNLNISKGKL</sequence>
<dbReference type="InterPro" id="IPR006073">
    <property type="entry name" value="GTP-bd"/>
</dbReference>
<feature type="compositionally biased region" description="Basic residues" evidence="1">
    <location>
        <begin position="410"/>
        <end position="419"/>
    </location>
</feature>
<organism evidence="4 5">
    <name type="scientific">Plasmodium coatneyi</name>
    <dbReference type="NCBI Taxonomy" id="208452"/>
    <lineage>
        <taxon>Eukaryota</taxon>
        <taxon>Sar</taxon>
        <taxon>Alveolata</taxon>
        <taxon>Apicomplexa</taxon>
        <taxon>Aconoidasida</taxon>
        <taxon>Haemosporida</taxon>
        <taxon>Plasmodiidae</taxon>
        <taxon>Plasmodium</taxon>
    </lineage>
</organism>
<feature type="region of interest" description="Disordered" evidence="1">
    <location>
        <begin position="1063"/>
        <end position="1097"/>
    </location>
</feature>
<dbReference type="KEGG" id="pcot:PCOAH_00040680"/>
<dbReference type="Proteomes" id="UP000092716">
    <property type="component" value="Chromosome 12"/>
</dbReference>
<feature type="compositionally biased region" description="Acidic residues" evidence="1">
    <location>
        <begin position="444"/>
        <end position="457"/>
    </location>
</feature>
<keyword evidence="2" id="KW-0732">Signal</keyword>
<evidence type="ECO:0000256" key="1">
    <source>
        <dbReference type="SAM" id="MobiDB-lite"/>
    </source>
</evidence>
<protein>
    <recommendedName>
        <fullName evidence="3">G domain-containing protein</fullName>
    </recommendedName>
</protein>
<dbReference type="GO" id="GO:0005739">
    <property type="term" value="C:mitochondrion"/>
    <property type="evidence" value="ECO:0007669"/>
    <property type="project" value="TreeGrafter"/>
</dbReference>
<feature type="compositionally biased region" description="Acidic residues" evidence="1">
    <location>
        <begin position="1496"/>
        <end position="1520"/>
    </location>
</feature>
<gene>
    <name evidence="4" type="ORF">PCOAH_00040680</name>
</gene>
<dbReference type="PANTHER" id="PTHR46434:SF1">
    <property type="entry name" value="GENETIC INTERACTOR OF PROHIBITINS 3, MITOCHONDRIAL"/>
    <property type="match status" value="1"/>
</dbReference>